<organism evidence="2 3">
    <name type="scientific">Oceanibacterium hippocampi</name>
    <dbReference type="NCBI Taxonomy" id="745714"/>
    <lineage>
        <taxon>Bacteria</taxon>
        <taxon>Pseudomonadati</taxon>
        <taxon>Pseudomonadota</taxon>
        <taxon>Alphaproteobacteria</taxon>
        <taxon>Sneathiellales</taxon>
        <taxon>Sneathiellaceae</taxon>
        <taxon>Oceanibacterium</taxon>
    </lineage>
</organism>
<reference evidence="2 3" key="1">
    <citation type="submission" date="2017-03" db="EMBL/GenBank/DDBJ databases">
        <authorList>
            <person name="Afonso C.L."/>
            <person name="Miller P.J."/>
            <person name="Scott M.A."/>
            <person name="Spackman E."/>
            <person name="Goraichik I."/>
            <person name="Dimitrov K.M."/>
            <person name="Suarez D.L."/>
            <person name="Swayne D.E."/>
        </authorList>
    </citation>
    <scope>NUCLEOTIDE SEQUENCE [LARGE SCALE GENOMIC DNA]</scope>
    <source>
        <strain evidence="2 3">CECT 7691</strain>
    </source>
</reference>
<dbReference type="SUPFAM" id="SSF53474">
    <property type="entry name" value="alpha/beta-Hydrolases"/>
    <property type="match status" value="1"/>
</dbReference>
<dbReference type="EC" id="3.7.1.9" evidence="2"/>
<dbReference type="Proteomes" id="UP000193200">
    <property type="component" value="Unassembled WGS sequence"/>
</dbReference>
<dbReference type="InterPro" id="IPR050266">
    <property type="entry name" value="AB_hydrolase_sf"/>
</dbReference>
<evidence type="ECO:0000313" key="3">
    <source>
        <dbReference type="Proteomes" id="UP000193200"/>
    </source>
</evidence>
<dbReference type="InterPro" id="IPR000639">
    <property type="entry name" value="Epox_hydrolase-like"/>
</dbReference>
<feature type="domain" description="AB hydrolase-1" evidence="1">
    <location>
        <begin position="23"/>
        <end position="256"/>
    </location>
</feature>
<dbReference type="InterPro" id="IPR000073">
    <property type="entry name" value="AB_hydrolase_1"/>
</dbReference>
<dbReference type="EMBL" id="FWFR01000002">
    <property type="protein sequence ID" value="SLN64298.1"/>
    <property type="molecule type" value="Genomic_DNA"/>
</dbReference>
<dbReference type="AlphaFoldDB" id="A0A1Y5TKP4"/>
<gene>
    <name evidence="2" type="primary">xylF</name>
    <name evidence="2" type="ORF">OCH7691_02906</name>
</gene>
<accession>A0A1Y5TKP4</accession>
<keyword evidence="2" id="KW-0378">Hydrolase</keyword>
<evidence type="ECO:0000259" key="1">
    <source>
        <dbReference type="Pfam" id="PF00561"/>
    </source>
</evidence>
<keyword evidence="3" id="KW-1185">Reference proteome</keyword>
<dbReference type="PRINTS" id="PR00111">
    <property type="entry name" value="ABHYDROLASE"/>
</dbReference>
<dbReference type="PANTHER" id="PTHR43798:SF33">
    <property type="entry name" value="HYDROLASE, PUTATIVE (AFU_ORTHOLOGUE AFUA_2G14860)-RELATED"/>
    <property type="match status" value="1"/>
</dbReference>
<sequence>MICYPIAVGPVVTRLFVAGTEGPPVFLIHGLTSRADRLKATAEKIAAQGYQVYVPDMPGHGFATKNPAHGQSIGGYRDFVLGLMDVLGIEKAVLIGTSVGGHVVGALACAHPERVTALTMIGSLGFYPIPPERPVAVKAGIADMSLEAMRSRLLRVFTDPKFVTDELVLEDVKVNTSPGAVDSLNAFADYMAAGYNDDLVLDGLAKLQGRFPLLLIWGEDDKSVSVEEGRKARAVLTKADLVVLSNVNHTPYIERPDWFEPIILDFLAGHTRRFQAPGVTWS</sequence>
<dbReference type="Pfam" id="PF00561">
    <property type="entry name" value="Abhydrolase_1"/>
    <property type="match status" value="1"/>
</dbReference>
<dbReference type="GO" id="GO:0016020">
    <property type="term" value="C:membrane"/>
    <property type="evidence" value="ECO:0007669"/>
    <property type="project" value="TreeGrafter"/>
</dbReference>
<name>A0A1Y5TKP4_9PROT</name>
<dbReference type="FunCoup" id="A0A1Y5TKP4">
    <property type="interactions" value="464"/>
</dbReference>
<dbReference type="RefSeq" id="WP_085884224.1">
    <property type="nucleotide sequence ID" value="NZ_FWFR01000002.1"/>
</dbReference>
<dbReference type="InParanoid" id="A0A1Y5TKP4"/>
<proteinExistence type="predicted"/>
<evidence type="ECO:0000313" key="2">
    <source>
        <dbReference type="EMBL" id="SLN64298.1"/>
    </source>
</evidence>
<dbReference type="InterPro" id="IPR029058">
    <property type="entry name" value="AB_hydrolase_fold"/>
</dbReference>
<dbReference type="GO" id="GO:0018775">
    <property type="term" value="F:2-hydroxymuconate-semialdehyde hydrolase activity"/>
    <property type="evidence" value="ECO:0007669"/>
    <property type="project" value="UniProtKB-EC"/>
</dbReference>
<dbReference type="PANTHER" id="PTHR43798">
    <property type="entry name" value="MONOACYLGLYCEROL LIPASE"/>
    <property type="match status" value="1"/>
</dbReference>
<dbReference type="OrthoDB" id="9804723at2"/>
<dbReference type="PRINTS" id="PR00412">
    <property type="entry name" value="EPOXHYDRLASE"/>
</dbReference>
<protein>
    <submittedName>
        <fullName evidence="2">2-hydroxymuconate semialdehyde hydrolase</fullName>
        <ecNumber evidence="2">3.7.1.9</ecNumber>
    </submittedName>
</protein>
<dbReference type="Gene3D" id="3.40.50.1820">
    <property type="entry name" value="alpha/beta hydrolase"/>
    <property type="match status" value="1"/>
</dbReference>